<keyword evidence="4" id="KW-1185">Reference proteome</keyword>
<feature type="domain" description="Cell wall-active antibiotics response LiaF-like C-terminal" evidence="2">
    <location>
        <begin position="99"/>
        <end position="165"/>
    </location>
</feature>
<dbReference type="Proteomes" id="UP000186104">
    <property type="component" value="Chromosome"/>
</dbReference>
<proteinExistence type="predicted"/>
<dbReference type="EMBL" id="CP015961">
    <property type="protein sequence ID" value="ANI93090.1"/>
    <property type="molecule type" value="Genomic_DNA"/>
</dbReference>
<evidence type="ECO:0000313" key="4">
    <source>
        <dbReference type="Proteomes" id="UP000186104"/>
    </source>
</evidence>
<feature type="domain" description="DUF1707" evidence="1">
    <location>
        <begin position="5"/>
        <end position="51"/>
    </location>
</feature>
<dbReference type="PANTHER" id="PTHR40763:SF5">
    <property type="entry name" value="MEMBRANE PROTEIN"/>
    <property type="match status" value="1"/>
</dbReference>
<protein>
    <submittedName>
        <fullName evidence="3">Uncharacterized protein</fullName>
    </submittedName>
</protein>
<dbReference type="STRING" id="499555.BJL86_2326"/>
<gene>
    <name evidence="3" type="ORF">BJL86_2326</name>
</gene>
<dbReference type="InterPro" id="IPR012551">
    <property type="entry name" value="DUF1707_SHOCT-like"/>
</dbReference>
<accession>A0A173LQU0</accession>
<sequence>MGDLNDNDRERAAKALEKQVGLGRLTLGEFSDMSGRIWESETAEQLNAILAEAGALPEKGRPIMAEEADSQAVIRRESSAVTIRNVGPVKGWMDDVERKGRWDLTEGAEVFTLMGDIYLDLREAIIDSEITDLKTHSVMGDTRILIPPGVRVELSGSRIMGALKTEEGRYAAPYGPIIRIQADTFIGDVKIRVLEPGQRVPKNWKWF</sequence>
<evidence type="ECO:0000313" key="3">
    <source>
        <dbReference type="EMBL" id="ANI93090.1"/>
    </source>
</evidence>
<reference evidence="3 4" key="1">
    <citation type="submission" date="2016-06" db="EMBL/GenBank/DDBJ databases">
        <title>Complete genome sequence of a saline-alkali tolerant type strain Dietzia timorensis ID05-A0528T.</title>
        <authorList>
            <person name="Wu X."/>
        </authorList>
    </citation>
    <scope>NUCLEOTIDE SEQUENCE [LARGE SCALE GENOMIC DNA]</scope>
    <source>
        <strain evidence="3 4">ID05-A0528</strain>
    </source>
</reference>
<evidence type="ECO:0000259" key="1">
    <source>
        <dbReference type="Pfam" id="PF08044"/>
    </source>
</evidence>
<dbReference type="OrthoDB" id="3534574at2"/>
<dbReference type="Pfam" id="PF09922">
    <property type="entry name" value="LiaF-like_C"/>
    <property type="match status" value="1"/>
</dbReference>
<dbReference type="InterPro" id="IPR024425">
    <property type="entry name" value="LiaF-like_C"/>
</dbReference>
<dbReference type="RefSeq" id="WP_067472737.1">
    <property type="nucleotide sequence ID" value="NZ_CP015961.1"/>
</dbReference>
<dbReference type="KEGG" id="dtm:BJL86_2326"/>
<evidence type="ECO:0000259" key="2">
    <source>
        <dbReference type="Pfam" id="PF09922"/>
    </source>
</evidence>
<dbReference type="PANTHER" id="PTHR40763">
    <property type="entry name" value="MEMBRANE PROTEIN-RELATED"/>
    <property type="match status" value="1"/>
</dbReference>
<organism evidence="3 4">
    <name type="scientific">Dietzia timorensis</name>
    <dbReference type="NCBI Taxonomy" id="499555"/>
    <lineage>
        <taxon>Bacteria</taxon>
        <taxon>Bacillati</taxon>
        <taxon>Actinomycetota</taxon>
        <taxon>Actinomycetes</taxon>
        <taxon>Mycobacteriales</taxon>
        <taxon>Dietziaceae</taxon>
        <taxon>Dietzia</taxon>
    </lineage>
</organism>
<dbReference type="Pfam" id="PF08044">
    <property type="entry name" value="DUF1707"/>
    <property type="match status" value="1"/>
</dbReference>
<name>A0A173LQU0_9ACTN</name>
<dbReference type="AlphaFoldDB" id="A0A173LQU0"/>